<organism evidence="2">
    <name type="scientific">uncultured Desulfovibrio sp</name>
    <dbReference type="NCBI Taxonomy" id="167968"/>
    <lineage>
        <taxon>Bacteria</taxon>
        <taxon>Pseudomonadati</taxon>
        <taxon>Thermodesulfobacteriota</taxon>
        <taxon>Desulfovibrionia</taxon>
        <taxon>Desulfovibrionales</taxon>
        <taxon>Desulfovibrionaceae</taxon>
        <taxon>Desulfovibrio</taxon>
        <taxon>environmental samples</taxon>
    </lineage>
</organism>
<gene>
    <name evidence="2" type="ORF">KL86DES1_10140</name>
</gene>
<dbReference type="AlphaFoldDB" id="A0A212KXP5"/>
<feature type="region of interest" description="Disordered" evidence="1">
    <location>
        <begin position="12"/>
        <end position="37"/>
    </location>
</feature>
<protein>
    <submittedName>
        <fullName evidence="2">Uncharacterized protein</fullName>
    </submittedName>
</protein>
<accession>A0A212KXP5</accession>
<proteinExistence type="predicted"/>
<evidence type="ECO:0000256" key="1">
    <source>
        <dbReference type="SAM" id="MobiDB-lite"/>
    </source>
</evidence>
<reference evidence="2" key="1">
    <citation type="submission" date="2016-08" db="EMBL/GenBank/DDBJ databases">
        <authorList>
            <person name="Seilhamer J.J."/>
        </authorList>
    </citation>
    <scope>NUCLEOTIDE SEQUENCE</scope>
    <source>
        <strain evidence="2">86-1</strain>
    </source>
</reference>
<name>A0A212KXP5_9BACT</name>
<dbReference type="EMBL" id="FMJC01000001">
    <property type="protein sequence ID" value="SCM70026.1"/>
    <property type="molecule type" value="Genomic_DNA"/>
</dbReference>
<sequence length="59" mass="6798">MDYAVNHVFRQNDKLQREAFQRESDPGEKPPDSTAGTGDAVVLRVLFVAWAIRKIRRLQ</sequence>
<feature type="compositionally biased region" description="Basic and acidic residues" evidence="1">
    <location>
        <begin position="12"/>
        <end position="31"/>
    </location>
</feature>
<evidence type="ECO:0000313" key="2">
    <source>
        <dbReference type="EMBL" id="SCM70026.1"/>
    </source>
</evidence>